<gene>
    <name evidence="2" type="ORF">TCEB3V08_LOCUS12</name>
</gene>
<evidence type="ECO:0000313" key="2">
    <source>
        <dbReference type="EMBL" id="CAD7391973.1"/>
    </source>
</evidence>
<dbReference type="AlphaFoldDB" id="A0A7R9GPQ3"/>
<protein>
    <submittedName>
        <fullName evidence="2">Uncharacterized protein</fullName>
    </submittedName>
</protein>
<proteinExistence type="predicted"/>
<keyword evidence="1" id="KW-0472">Membrane</keyword>
<reference evidence="2" key="1">
    <citation type="submission" date="2020-11" db="EMBL/GenBank/DDBJ databases">
        <authorList>
            <person name="Tran Van P."/>
        </authorList>
    </citation>
    <scope>NUCLEOTIDE SEQUENCE</scope>
</reference>
<dbReference type="EMBL" id="OC316481">
    <property type="protein sequence ID" value="CAD7391973.1"/>
    <property type="molecule type" value="Genomic_DNA"/>
</dbReference>
<keyword evidence="1" id="KW-0812">Transmembrane</keyword>
<feature type="transmembrane region" description="Helical" evidence="1">
    <location>
        <begin position="20"/>
        <end position="40"/>
    </location>
</feature>
<evidence type="ECO:0000256" key="1">
    <source>
        <dbReference type="SAM" id="Phobius"/>
    </source>
</evidence>
<accession>A0A7R9GPQ3</accession>
<organism evidence="2">
    <name type="scientific">Timema cristinae</name>
    <name type="common">Walking stick</name>
    <dbReference type="NCBI Taxonomy" id="61476"/>
    <lineage>
        <taxon>Eukaryota</taxon>
        <taxon>Metazoa</taxon>
        <taxon>Ecdysozoa</taxon>
        <taxon>Arthropoda</taxon>
        <taxon>Hexapoda</taxon>
        <taxon>Insecta</taxon>
        <taxon>Pterygota</taxon>
        <taxon>Neoptera</taxon>
        <taxon>Polyneoptera</taxon>
        <taxon>Phasmatodea</taxon>
        <taxon>Timematodea</taxon>
        <taxon>Timematoidea</taxon>
        <taxon>Timematidae</taxon>
        <taxon>Timema</taxon>
    </lineage>
</organism>
<keyword evidence="1" id="KW-1133">Transmembrane helix</keyword>
<name>A0A7R9GPQ3_TIMCR</name>
<sequence>MGEHFDAAKNGNKKLALGKTWHILLYGITVATCLCVYIWLSTSELRSSDKTPPPPLQPPVAVTFYYYNTLPNRRKDRNVTRLVPAATQVTPKEAEKTASASRVMYKSPYHGVICTSGPAEGMCYSRGDCEEKAGKRGMLCLDQNLACCILVIKCICELIYELISSCAVSLGVPVIYILGSFTLSKGPWNIRGFGMITEIGQGNIEGSRDSDV</sequence>